<keyword evidence="4" id="KW-1185">Reference proteome</keyword>
<feature type="region of interest" description="Disordered" evidence="1">
    <location>
        <begin position="85"/>
        <end position="106"/>
    </location>
</feature>
<dbReference type="VEuPathDB" id="VectorBase:ISCW004996"/>
<accession>B7PFW9</accession>
<dbReference type="EMBL" id="DS704151">
    <property type="protein sequence ID" value="EEC05491.1"/>
    <property type="molecule type" value="Genomic_DNA"/>
</dbReference>
<dbReference type="InParanoid" id="B7PFW9"/>
<dbReference type="EMBL" id="ABJB010565216">
    <property type="status" value="NOT_ANNOTATED_CDS"/>
    <property type="molecule type" value="Genomic_DNA"/>
</dbReference>
<protein>
    <submittedName>
        <fullName evidence="2 3">Uncharacterized protein</fullName>
    </submittedName>
</protein>
<proteinExistence type="predicted"/>
<evidence type="ECO:0000256" key="1">
    <source>
        <dbReference type="SAM" id="MobiDB-lite"/>
    </source>
</evidence>
<dbReference type="AlphaFoldDB" id="B7PFW9"/>
<evidence type="ECO:0000313" key="4">
    <source>
        <dbReference type="Proteomes" id="UP000001555"/>
    </source>
</evidence>
<dbReference type="Proteomes" id="UP000001555">
    <property type="component" value="Unassembled WGS sequence"/>
</dbReference>
<dbReference type="VEuPathDB" id="VectorBase:ISCI004996"/>
<dbReference type="HOGENOM" id="CLU_2226059_0_0_1"/>
<sequence length="106" mass="11642">MVPAVKAVSKLLLFTAGGKLFQPPHVLMTTCEWLLSNQTRSRSRSRRLRESSSHYLEYSALGLRWSEHGSSERASEPEEDARLLAVPGGLQGPGGRSGRPTRGLLL</sequence>
<dbReference type="EnsemblMetazoa" id="ISCW004996-RA">
    <property type="protein sequence ID" value="ISCW004996-PA"/>
    <property type="gene ID" value="ISCW004996"/>
</dbReference>
<reference evidence="3" key="2">
    <citation type="submission" date="2020-05" db="UniProtKB">
        <authorList>
            <consortium name="EnsemblMetazoa"/>
        </authorList>
    </citation>
    <scope>IDENTIFICATION</scope>
    <source>
        <strain evidence="3">wikel</strain>
    </source>
</reference>
<name>B7PFW9_IXOSC</name>
<gene>
    <name evidence="2" type="ORF">IscW_ISCW004996</name>
</gene>
<organism>
    <name type="scientific">Ixodes scapularis</name>
    <name type="common">Black-legged tick</name>
    <name type="synonym">Deer tick</name>
    <dbReference type="NCBI Taxonomy" id="6945"/>
    <lineage>
        <taxon>Eukaryota</taxon>
        <taxon>Metazoa</taxon>
        <taxon>Ecdysozoa</taxon>
        <taxon>Arthropoda</taxon>
        <taxon>Chelicerata</taxon>
        <taxon>Arachnida</taxon>
        <taxon>Acari</taxon>
        <taxon>Parasitiformes</taxon>
        <taxon>Ixodida</taxon>
        <taxon>Ixodoidea</taxon>
        <taxon>Ixodidae</taxon>
        <taxon>Ixodinae</taxon>
        <taxon>Ixodes</taxon>
    </lineage>
</organism>
<dbReference type="PaxDb" id="6945-B7PFW9"/>
<evidence type="ECO:0000313" key="2">
    <source>
        <dbReference type="EMBL" id="EEC05491.1"/>
    </source>
</evidence>
<evidence type="ECO:0000313" key="3">
    <source>
        <dbReference type="EnsemblMetazoa" id="ISCW004996-PA"/>
    </source>
</evidence>
<reference evidence="2 4" key="1">
    <citation type="submission" date="2008-03" db="EMBL/GenBank/DDBJ databases">
        <title>Annotation of Ixodes scapularis.</title>
        <authorList>
            <consortium name="Ixodes scapularis Genome Project Consortium"/>
            <person name="Caler E."/>
            <person name="Hannick L.I."/>
            <person name="Bidwell S."/>
            <person name="Joardar V."/>
            <person name="Thiagarajan M."/>
            <person name="Amedeo P."/>
            <person name="Galinsky K.J."/>
            <person name="Schobel S."/>
            <person name="Inman J."/>
            <person name="Hostetler J."/>
            <person name="Miller J."/>
            <person name="Hammond M."/>
            <person name="Megy K."/>
            <person name="Lawson D."/>
            <person name="Kodira C."/>
            <person name="Sutton G."/>
            <person name="Meyer J."/>
            <person name="Hill C.A."/>
            <person name="Birren B."/>
            <person name="Nene V."/>
            <person name="Collins F."/>
            <person name="Alarcon-Chaidez F."/>
            <person name="Wikel S."/>
            <person name="Strausberg R."/>
        </authorList>
    </citation>
    <scope>NUCLEOTIDE SEQUENCE [LARGE SCALE GENOMIC DNA]</scope>
    <source>
        <strain evidence="4">Wikel</strain>
        <strain evidence="2">Wikel colony</strain>
    </source>
</reference>